<dbReference type="PANTHER" id="PTHR30158">
    <property type="entry name" value="ACRA/E-RELATED COMPONENT OF DRUG EFFLUX TRANSPORTER"/>
    <property type="match status" value="1"/>
</dbReference>
<feature type="coiled-coil region" evidence="2">
    <location>
        <begin position="107"/>
        <end position="172"/>
    </location>
</feature>
<evidence type="ECO:0000313" key="8">
    <source>
        <dbReference type="Proteomes" id="UP000435036"/>
    </source>
</evidence>
<dbReference type="SUPFAM" id="SSF111369">
    <property type="entry name" value="HlyD-like secretion proteins"/>
    <property type="match status" value="1"/>
</dbReference>
<feature type="domain" description="Multidrug resistance protein MdtA-like alpha-helical hairpin" evidence="3">
    <location>
        <begin position="107"/>
        <end position="174"/>
    </location>
</feature>
<evidence type="ECO:0000259" key="6">
    <source>
        <dbReference type="Pfam" id="PF25989"/>
    </source>
</evidence>
<dbReference type="Pfam" id="PF25944">
    <property type="entry name" value="Beta-barrel_RND"/>
    <property type="match status" value="1"/>
</dbReference>
<dbReference type="InterPro" id="IPR058624">
    <property type="entry name" value="MdtA-like_HH"/>
</dbReference>
<evidence type="ECO:0000256" key="1">
    <source>
        <dbReference type="ARBA" id="ARBA00009477"/>
    </source>
</evidence>
<dbReference type="InterPro" id="IPR058626">
    <property type="entry name" value="MdtA-like_b-barrel"/>
</dbReference>
<reference evidence="7 8" key="1">
    <citation type="submission" date="2019-12" db="EMBL/GenBank/DDBJ databases">
        <authorList>
            <person name="Dong K."/>
        </authorList>
    </citation>
    <scope>NUCLEOTIDE SEQUENCE [LARGE SCALE GENOMIC DNA]</scope>
    <source>
        <strain evidence="7 8">JCM 31225</strain>
    </source>
</reference>
<dbReference type="Gene3D" id="1.10.287.470">
    <property type="entry name" value="Helix hairpin bin"/>
    <property type="match status" value="1"/>
</dbReference>
<evidence type="ECO:0000256" key="2">
    <source>
        <dbReference type="SAM" id="Coils"/>
    </source>
</evidence>
<dbReference type="InterPro" id="IPR006143">
    <property type="entry name" value="RND_pump_MFP"/>
</dbReference>
<dbReference type="Pfam" id="PF25989">
    <property type="entry name" value="YknX_C"/>
    <property type="match status" value="1"/>
</dbReference>
<comment type="similarity">
    <text evidence="1">Belongs to the membrane fusion protein (MFP) (TC 8.A.1) family.</text>
</comment>
<dbReference type="Gene3D" id="2.40.420.20">
    <property type="match status" value="1"/>
</dbReference>
<protein>
    <submittedName>
        <fullName evidence="7">Efflux RND transporter periplasmic adaptor subunit</fullName>
    </submittedName>
</protein>
<dbReference type="NCBIfam" id="TIGR01730">
    <property type="entry name" value="RND_mfp"/>
    <property type="match status" value="1"/>
</dbReference>
<dbReference type="AlphaFoldDB" id="A0A6N8L2M2"/>
<evidence type="ECO:0000259" key="5">
    <source>
        <dbReference type="Pfam" id="PF25944"/>
    </source>
</evidence>
<keyword evidence="8" id="KW-1185">Reference proteome</keyword>
<dbReference type="InterPro" id="IPR058637">
    <property type="entry name" value="YknX-like_C"/>
</dbReference>
<feature type="domain" description="YknX-like C-terminal permuted SH3-like" evidence="6">
    <location>
        <begin position="302"/>
        <end position="367"/>
    </location>
</feature>
<organism evidence="7 8">
    <name type="scientific">Sphingobacterium humi</name>
    <dbReference type="NCBI Taxonomy" id="1796905"/>
    <lineage>
        <taxon>Bacteria</taxon>
        <taxon>Pseudomonadati</taxon>
        <taxon>Bacteroidota</taxon>
        <taxon>Sphingobacteriia</taxon>
        <taxon>Sphingobacteriales</taxon>
        <taxon>Sphingobacteriaceae</taxon>
        <taxon>Sphingobacterium</taxon>
    </lineage>
</organism>
<dbReference type="GO" id="GO:0046677">
    <property type="term" value="P:response to antibiotic"/>
    <property type="evidence" value="ECO:0007669"/>
    <property type="project" value="TreeGrafter"/>
</dbReference>
<evidence type="ECO:0000259" key="4">
    <source>
        <dbReference type="Pfam" id="PF25917"/>
    </source>
</evidence>
<accession>A0A6N8L2M2</accession>
<feature type="domain" description="Multidrug resistance protein MdtA-like beta-barrel" evidence="5">
    <location>
        <begin position="212"/>
        <end position="293"/>
    </location>
</feature>
<dbReference type="GO" id="GO:0005886">
    <property type="term" value="C:plasma membrane"/>
    <property type="evidence" value="ECO:0007669"/>
    <property type="project" value="TreeGrafter"/>
</dbReference>
<dbReference type="Pfam" id="PF25876">
    <property type="entry name" value="HH_MFP_RND"/>
    <property type="match status" value="1"/>
</dbReference>
<comment type="caution">
    <text evidence="7">The sequence shown here is derived from an EMBL/GenBank/DDBJ whole genome shotgun (WGS) entry which is preliminary data.</text>
</comment>
<evidence type="ECO:0000259" key="3">
    <source>
        <dbReference type="Pfam" id="PF25876"/>
    </source>
</evidence>
<dbReference type="GO" id="GO:0022857">
    <property type="term" value="F:transmembrane transporter activity"/>
    <property type="evidence" value="ECO:0007669"/>
    <property type="project" value="InterPro"/>
</dbReference>
<dbReference type="EMBL" id="WSQA01000018">
    <property type="protein sequence ID" value="MVZ63973.1"/>
    <property type="molecule type" value="Genomic_DNA"/>
</dbReference>
<evidence type="ECO:0000313" key="7">
    <source>
        <dbReference type="EMBL" id="MVZ63973.1"/>
    </source>
</evidence>
<dbReference type="GO" id="GO:0030313">
    <property type="term" value="C:cell envelope"/>
    <property type="evidence" value="ECO:0007669"/>
    <property type="project" value="UniProtKB-SubCell"/>
</dbReference>
<dbReference type="RefSeq" id="WP_160370692.1">
    <property type="nucleotide sequence ID" value="NZ_WSQA01000018.1"/>
</dbReference>
<dbReference type="Gene3D" id="2.40.30.170">
    <property type="match status" value="1"/>
</dbReference>
<dbReference type="InterPro" id="IPR058625">
    <property type="entry name" value="MdtA-like_BSH"/>
</dbReference>
<sequence>MNTNHLVTALLLGTGLLLQSCGNKEAGKQGAAAHMQAAAVPVTTAQVGQEVVTGIRAYPANVVPLQETEIRAEVTGYITNIYVADGAYVSKGQRLYEIDRVRYSAAVDQARANLEIARANLARVEKDLQRYQKLADQDAIAKQTLDYAFTDVNNQKAQVQAAEAALTTARTNLNRAVIVAPFAGNIGISQVRTGALVSAGSTLLNTVSSTNPIAVEFQINEKEIGEFSNLQTGKSSTEINLTLPDGSTYGSLGRISTMDRAVDPQTGTLKVRASFDNPANTLRAGLNLTLNVKSTTAHEEMVIPYRAIFEQLGTFSVYTVNDSSTVDLKQVKLGQKLGDKVVVTQGLQAGERIVVDGVAALKQGAKIVENNAAANPANNPQKK</sequence>
<dbReference type="OrthoDB" id="9801814at2"/>
<gene>
    <name evidence="7" type="ORF">GQF63_18270</name>
</gene>
<proteinExistence type="inferred from homology"/>
<name>A0A6N8L2M2_9SPHI</name>
<dbReference type="Pfam" id="PF25917">
    <property type="entry name" value="BSH_RND"/>
    <property type="match status" value="1"/>
</dbReference>
<dbReference type="Proteomes" id="UP000435036">
    <property type="component" value="Unassembled WGS sequence"/>
</dbReference>
<feature type="domain" description="Multidrug resistance protein MdtA-like barrel-sandwich hybrid" evidence="4">
    <location>
        <begin position="68"/>
        <end position="206"/>
    </location>
</feature>
<dbReference type="Gene3D" id="2.40.50.100">
    <property type="match status" value="1"/>
</dbReference>
<keyword evidence="2" id="KW-0175">Coiled coil</keyword>